<dbReference type="Gene3D" id="2.60.40.2860">
    <property type="match status" value="2"/>
</dbReference>
<dbReference type="EMBL" id="LK391709">
    <property type="protein sequence ID" value="CDR97149.1"/>
    <property type="molecule type" value="Genomic_DNA"/>
</dbReference>
<dbReference type="GeneID" id="24565690"/>
<evidence type="ECO:0000256" key="4">
    <source>
        <dbReference type="ARBA" id="ARBA00022729"/>
    </source>
</evidence>
<dbReference type="GO" id="GO:0005886">
    <property type="term" value="C:plasma membrane"/>
    <property type="evidence" value="ECO:0007669"/>
    <property type="project" value="UniProtKB-SubCell"/>
</dbReference>
<proteinExistence type="predicted"/>
<dbReference type="VEuPathDB" id="PiroplasmaDB:BBBOND_0310520"/>
<keyword evidence="5" id="KW-0472">Membrane</keyword>
<evidence type="ECO:0000259" key="9">
    <source>
        <dbReference type="PROSITE" id="PS51701"/>
    </source>
</evidence>
<keyword evidence="3" id="KW-1003">Cell membrane</keyword>
<dbReference type="AlphaFoldDB" id="A0A061DD69"/>
<sequence>MKYPLAFCAIILQTIAYSRAAICDFNDPDRTLTYYPLITCSTDFNQFPYSPIICPREVNGIEYVWHPQPTPDEHAHLTTYVSRNGALRSVPLYEVVRSEAENELFRIESYPSQTELHFDVLARQLFVVTDDRLVFICGPRDLVMSDTLKEELDLLNVIRPKKTFAWNHGGTLTGEIRKLGYGLGVVYMYRGLSYLPLQGCGSRPSLLFAPDNVVSEDTSTGTRSCVADYMSNARIGFVCEGRLEPSDCFRSLLDENDKSIIDPLPYSYRHFNTYKPWVLVQYFDGLALPAFKGECRCIDAETGHVKARIEIRSKKEHVCDITSKVFRNHTAAIRGPWCSVLLHPGSILTIRFPIEHVEDSKAVTVLRNPPRYLFKTEFRPQNLDFLQQNINTYQASIYDVVLYNRALAGDALELDISQIPQGVVTLKYHADKPLTLRRGVNSFLFHWLLRPTDKYNLGPIRAIINVSFAFTHEYCIVGCDREVPSLFDPVISFKHCSAKYMGNGIGETYQCIQRSRLGVWDAGIRCRPDEELLPSNCASELYDLHSNEIALLPDSVRSSGPFTIRGFQVFALDLDDGAVTYACICVDQRGFEKSRLTLESYYDDYRYYRVRHKDGRNVVLPYMLLPWQEVGLSSEGSTSRDRLMLYDVTSSSIPVYAGAYLVLYCAGTDDIIIDEEDVGNDNDVQTSWFPKQSTLFHYTIKNTPYGDELVRVPHSFSIASNPGDLNVASVPTAAGVNELKIKLSRGAVLVSKDVMKRQYVPMTFVCGKKPEQSDVTEIAGSAISSDRSLQPINNIMGLSTGYTWNVVQVLVETTDPYMQGCGVTYESAGLFKPETPTIYAENGQEIGCNIDLHAAKEAAFYCPAPYVLDPPDCFNQVYVDGDVTNLNNISNSLVASQSNHFVILRFDGSQMGPGETLREMPPLECRCVTVKGIVLSTIQIENYYSKE</sequence>
<evidence type="ECO:0000256" key="3">
    <source>
        <dbReference type="ARBA" id="ARBA00022475"/>
    </source>
</evidence>
<dbReference type="GO" id="GO:0009986">
    <property type="term" value="C:cell surface"/>
    <property type="evidence" value="ECO:0007669"/>
    <property type="project" value="UniProtKB-SubCell"/>
</dbReference>
<dbReference type="Pfam" id="PF07422">
    <property type="entry name" value="s48_45"/>
    <property type="match status" value="1"/>
</dbReference>
<keyword evidence="7" id="KW-0325">Glycoprotein</keyword>
<dbReference type="InterPro" id="IPR038160">
    <property type="entry name" value="6_CYS_dom_sf"/>
</dbReference>
<evidence type="ECO:0000256" key="1">
    <source>
        <dbReference type="ARBA" id="ARBA00004236"/>
    </source>
</evidence>
<dbReference type="PROSITE" id="PS51701">
    <property type="entry name" value="6_CYS"/>
    <property type="match status" value="1"/>
</dbReference>
<keyword evidence="4 8" id="KW-0732">Signal</keyword>
<feature type="domain" description="6-Cys" evidence="9">
    <location>
        <begin position="817"/>
        <end position="947"/>
    </location>
</feature>
<name>A0A061DD69_BABBI</name>
<dbReference type="RefSeq" id="XP_012769335.1">
    <property type="nucleotide sequence ID" value="XM_012913881.1"/>
</dbReference>
<keyword evidence="6" id="KW-1015">Disulfide bond</keyword>
<gene>
    <name evidence="10" type="ORF">BBBOND_0310520</name>
</gene>
<feature type="chain" id="PRO_5001600285" description="6-Cys domain-containing protein" evidence="8">
    <location>
        <begin position="21"/>
        <end position="947"/>
    </location>
</feature>
<dbReference type="InterPro" id="IPR010884">
    <property type="entry name" value="6_CYS_dom"/>
</dbReference>
<evidence type="ECO:0000256" key="5">
    <source>
        <dbReference type="ARBA" id="ARBA00023136"/>
    </source>
</evidence>
<dbReference type="OrthoDB" id="365660at2759"/>
<evidence type="ECO:0000256" key="2">
    <source>
        <dbReference type="ARBA" id="ARBA00004241"/>
    </source>
</evidence>
<accession>A0A061DD69</accession>
<dbReference type="Proteomes" id="UP000033188">
    <property type="component" value="Chromosome 3"/>
</dbReference>
<evidence type="ECO:0000256" key="6">
    <source>
        <dbReference type="ARBA" id="ARBA00023157"/>
    </source>
</evidence>
<dbReference type="KEGG" id="bbig:BBBOND_0310520"/>
<keyword evidence="11" id="KW-1185">Reference proteome</keyword>
<evidence type="ECO:0000256" key="8">
    <source>
        <dbReference type="SAM" id="SignalP"/>
    </source>
</evidence>
<feature type="signal peptide" evidence="8">
    <location>
        <begin position="1"/>
        <end position="20"/>
    </location>
</feature>
<evidence type="ECO:0000256" key="7">
    <source>
        <dbReference type="ARBA" id="ARBA00023180"/>
    </source>
</evidence>
<comment type="subcellular location">
    <subcellularLocation>
        <location evidence="1">Cell membrane</location>
    </subcellularLocation>
    <subcellularLocation>
        <location evidence="2">Cell surface</location>
    </subcellularLocation>
</comment>
<organism evidence="10 11">
    <name type="scientific">Babesia bigemina</name>
    <dbReference type="NCBI Taxonomy" id="5866"/>
    <lineage>
        <taxon>Eukaryota</taxon>
        <taxon>Sar</taxon>
        <taxon>Alveolata</taxon>
        <taxon>Apicomplexa</taxon>
        <taxon>Aconoidasida</taxon>
        <taxon>Piroplasmida</taxon>
        <taxon>Babesiidae</taxon>
        <taxon>Babesia</taxon>
    </lineage>
</organism>
<evidence type="ECO:0000313" key="10">
    <source>
        <dbReference type="EMBL" id="CDR97149.1"/>
    </source>
</evidence>
<protein>
    <recommendedName>
        <fullName evidence="9">6-Cys domain-containing protein</fullName>
    </recommendedName>
</protein>
<evidence type="ECO:0000313" key="11">
    <source>
        <dbReference type="Proteomes" id="UP000033188"/>
    </source>
</evidence>
<reference evidence="11" key="1">
    <citation type="journal article" date="2014" name="Nucleic Acids Res.">
        <title>The evolutionary dynamics of variant antigen genes in Babesia reveal a history of genomic innovation underlying host-parasite interaction.</title>
        <authorList>
            <person name="Jackson A.P."/>
            <person name="Otto T.D."/>
            <person name="Darby A."/>
            <person name="Ramaprasad A."/>
            <person name="Xia D."/>
            <person name="Echaide I.E."/>
            <person name="Farber M."/>
            <person name="Gahlot S."/>
            <person name="Gamble J."/>
            <person name="Gupta D."/>
            <person name="Gupta Y."/>
            <person name="Jackson L."/>
            <person name="Malandrin L."/>
            <person name="Malas T.B."/>
            <person name="Moussa E."/>
            <person name="Nair M."/>
            <person name="Reid A.J."/>
            <person name="Sanders M."/>
            <person name="Sharma J."/>
            <person name="Tracey A."/>
            <person name="Quail M.A."/>
            <person name="Weir W."/>
            <person name="Wastling J.M."/>
            <person name="Hall N."/>
            <person name="Willadsen P."/>
            <person name="Lingelbach K."/>
            <person name="Shiels B."/>
            <person name="Tait A."/>
            <person name="Berriman M."/>
            <person name="Allred D.R."/>
            <person name="Pain A."/>
        </authorList>
    </citation>
    <scope>NUCLEOTIDE SEQUENCE [LARGE SCALE GENOMIC DNA]</scope>
    <source>
        <strain evidence="11">Bond</strain>
    </source>
</reference>